<dbReference type="InterPro" id="IPR013083">
    <property type="entry name" value="Znf_RING/FYVE/PHD"/>
</dbReference>
<dbReference type="GO" id="GO:0008270">
    <property type="term" value="F:zinc ion binding"/>
    <property type="evidence" value="ECO:0007669"/>
    <property type="project" value="UniProtKB-KW"/>
</dbReference>
<dbReference type="AlphaFoldDB" id="A0A1X7STN0"/>
<dbReference type="Pfam" id="PF00628">
    <property type="entry name" value="PHD"/>
    <property type="match status" value="1"/>
</dbReference>
<dbReference type="EnsemblMetazoa" id="Aqu2.1.05360_001">
    <property type="protein sequence ID" value="Aqu2.1.05360_001"/>
    <property type="gene ID" value="Aqu2.1.05360"/>
</dbReference>
<reference evidence="8" key="1">
    <citation type="submission" date="2017-05" db="UniProtKB">
        <authorList>
            <consortium name="EnsemblMetazoa"/>
        </authorList>
    </citation>
    <scope>IDENTIFICATION</scope>
</reference>
<dbReference type="Gene3D" id="3.40.395.10">
    <property type="entry name" value="Adenoviral Proteinase, Chain A"/>
    <property type="match status" value="1"/>
</dbReference>
<keyword evidence="3" id="KW-0479">Metal-binding</keyword>
<dbReference type="InterPro" id="IPR019787">
    <property type="entry name" value="Znf_PHD-finger"/>
</dbReference>
<dbReference type="InterPro" id="IPR003653">
    <property type="entry name" value="Peptidase_C48_C"/>
</dbReference>
<evidence type="ECO:0000256" key="6">
    <source>
        <dbReference type="ARBA" id="ARBA00022833"/>
    </source>
</evidence>
<accession>A0A1X7STN0</accession>
<dbReference type="InParanoid" id="A0A1X7STN0"/>
<evidence type="ECO:0000256" key="2">
    <source>
        <dbReference type="ARBA" id="ARBA00022670"/>
    </source>
</evidence>
<dbReference type="SMART" id="SM00249">
    <property type="entry name" value="PHD"/>
    <property type="match status" value="1"/>
</dbReference>
<dbReference type="Pfam" id="PF02902">
    <property type="entry name" value="Peptidase_C48"/>
    <property type="match status" value="1"/>
</dbReference>
<dbReference type="CDD" id="cd15517">
    <property type="entry name" value="PHD_TCF19_like"/>
    <property type="match status" value="1"/>
</dbReference>
<evidence type="ECO:0000259" key="7">
    <source>
        <dbReference type="SMART" id="SM00249"/>
    </source>
</evidence>
<keyword evidence="6" id="KW-0862">Zinc</keyword>
<evidence type="ECO:0000256" key="1">
    <source>
        <dbReference type="ARBA" id="ARBA00005234"/>
    </source>
</evidence>
<dbReference type="PANTHER" id="PTHR34718">
    <property type="entry name" value="PHD-TYPE DOMAIN-CONTAINING PROTEIN"/>
    <property type="match status" value="1"/>
</dbReference>
<dbReference type="InterPro" id="IPR011011">
    <property type="entry name" value="Znf_FYVE_PHD"/>
</dbReference>
<dbReference type="OrthoDB" id="5985686at2759"/>
<organism evidence="8">
    <name type="scientific">Amphimedon queenslandica</name>
    <name type="common">Sponge</name>
    <dbReference type="NCBI Taxonomy" id="400682"/>
    <lineage>
        <taxon>Eukaryota</taxon>
        <taxon>Metazoa</taxon>
        <taxon>Porifera</taxon>
        <taxon>Demospongiae</taxon>
        <taxon>Heteroscleromorpha</taxon>
        <taxon>Haplosclerida</taxon>
        <taxon>Niphatidae</taxon>
        <taxon>Amphimedon</taxon>
    </lineage>
</organism>
<name>A0A1X7STN0_AMPQE</name>
<dbReference type="Gene3D" id="3.30.40.10">
    <property type="entry name" value="Zinc/RING finger domain, C3HC4 (zinc finger)"/>
    <property type="match status" value="1"/>
</dbReference>
<evidence type="ECO:0000256" key="5">
    <source>
        <dbReference type="ARBA" id="ARBA00022801"/>
    </source>
</evidence>
<evidence type="ECO:0000256" key="4">
    <source>
        <dbReference type="ARBA" id="ARBA00022771"/>
    </source>
</evidence>
<sequence length="397" mass="44749">MTHIVIGDFCVFKHGDKVRIGQVLQFAKLGRKGKGQKAVISSYKSSYAPVESDFGIICTWYDEIEEIHGSYKMKQSDATYYPLDTYICTLTTSSFMQHESGKNIIPFESSLFVPPTDGILTLTKQSCDYIKHVDSTIIIQEEESASEPNKTAKLWVKLGKAFVLTDKEKFIITGGKKLNDLHVTAANIILKGMFPNLNGLQTSNCQYKRPLENSANAIQIIHIEGDHWAVISSLNCDVNEVNYYDSIYSDLPATAEEIILKLFPEESGHNGIKVNVIACPKQNGATDCGLYAIAFCTSLCHNIDPVTILYAQDEMRLHLVESIEKKKLEPFPIKRKRRVTSPVQTSKLICLCPSCSKGEGEELTLWVQCEQCHKWFHDSCVPIYDRNEKWLCEICLK</sequence>
<dbReference type="SUPFAM" id="SSF57903">
    <property type="entry name" value="FYVE/PHD zinc finger"/>
    <property type="match status" value="1"/>
</dbReference>
<dbReference type="GO" id="GO:0006508">
    <property type="term" value="P:proteolysis"/>
    <property type="evidence" value="ECO:0007669"/>
    <property type="project" value="UniProtKB-KW"/>
</dbReference>
<evidence type="ECO:0000256" key="3">
    <source>
        <dbReference type="ARBA" id="ARBA00022723"/>
    </source>
</evidence>
<dbReference type="PANTHER" id="PTHR34718:SF2">
    <property type="entry name" value="PHD-TYPE DOMAIN-CONTAINING PROTEIN"/>
    <property type="match status" value="1"/>
</dbReference>
<dbReference type="GO" id="GO:0008234">
    <property type="term" value="F:cysteine-type peptidase activity"/>
    <property type="evidence" value="ECO:0007669"/>
    <property type="project" value="InterPro"/>
</dbReference>
<comment type="similarity">
    <text evidence="1">Belongs to the peptidase C48 family.</text>
</comment>
<evidence type="ECO:0000313" key="8">
    <source>
        <dbReference type="EnsemblMetazoa" id="Aqu2.1.05360_001"/>
    </source>
</evidence>
<proteinExistence type="inferred from homology"/>
<keyword evidence="4" id="KW-0863">Zinc-finger</keyword>
<dbReference type="InterPro" id="IPR038765">
    <property type="entry name" value="Papain-like_cys_pep_sf"/>
</dbReference>
<keyword evidence="2" id="KW-0645">Protease</keyword>
<protein>
    <recommendedName>
        <fullName evidence="7">Zinc finger PHD-type domain-containing protein</fullName>
    </recommendedName>
</protein>
<dbReference type="InterPro" id="IPR001965">
    <property type="entry name" value="Znf_PHD"/>
</dbReference>
<keyword evidence="5" id="KW-0378">Hydrolase</keyword>
<dbReference type="SUPFAM" id="SSF54001">
    <property type="entry name" value="Cysteine proteinases"/>
    <property type="match status" value="1"/>
</dbReference>
<feature type="domain" description="Zinc finger PHD-type" evidence="7">
    <location>
        <begin position="351"/>
        <end position="396"/>
    </location>
</feature>